<dbReference type="SUPFAM" id="SSF53474">
    <property type="entry name" value="alpha/beta-Hydrolases"/>
    <property type="match status" value="1"/>
</dbReference>
<dbReference type="PRINTS" id="PR00111">
    <property type="entry name" value="ABHYDROLASE"/>
</dbReference>
<sequence>MGPRSVTLSAHDGLALHAEDWRPPADMPRRTPVLCLSGITRNGSDFRGLAERQSQRRRVVTFDYAGHGASARAEDPERYRPEAMIRDVLDMMAALHLHRAVVVGTSFGGLVSMALAVLRPGALAGVVLNDIGPEIGSDGHAWVLDFNRRDPAAATLEDCAALLRAHLPALPHLDDAGWLDLAGRTYAKGPDGRFHPRWDTKVIDQAVGAEVGPVPDLWALFGALGGLPLLLVWGEVSRLLLAPTVARMRTAHPGMRLLTLPGTGHAPTLTEPAAIAAIDAFIETIP</sequence>
<dbReference type="RefSeq" id="WP_211856326.1">
    <property type="nucleotide sequence ID" value="NZ_JAAGBB010000060.1"/>
</dbReference>
<dbReference type="EMBL" id="JAAGBB010000060">
    <property type="protein sequence ID" value="MBR0668552.1"/>
    <property type="molecule type" value="Genomic_DNA"/>
</dbReference>
<dbReference type="Gene3D" id="3.40.50.1820">
    <property type="entry name" value="alpha/beta hydrolase"/>
    <property type="match status" value="1"/>
</dbReference>
<dbReference type="Pfam" id="PF12697">
    <property type="entry name" value="Abhydrolase_6"/>
    <property type="match status" value="1"/>
</dbReference>
<dbReference type="PANTHER" id="PTHR43798:SF33">
    <property type="entry name" value="HYDROLASE, PUTATIVE (AFU_ORTHOLOGUE AFUA_2G14860)-RELATED"/>
    <property type="match status" value="1"/>
</dbReference>
<dbReference type="GO" id="GO:0016787">
    <property type="term" value="F:hydrolase activity"/>
    <property type="evidence" value="ECO:0007669"/>
    <property type="project" value="UniProtKB-KW"/>
</dbReference>
<dbReference type="InterPro" id="IPR029058">
    <property type="entry name" value="AB_hydrolase_fold"/>
</dbReference>
<organism evidence="2 3">
    <name type="scientific">Plastoroseomonas hellenica</name>
    <dbReference type="NCBI Taxonomy" id="2687306"/>
    <lineage>
        <taxon>Bacteria</taxon>
        <taxon>Pseudomonadati</taxon>
        <taxon>Pseudomonadota</taxon>
        <taxon>Alphaproteobacteria</taxon>
        <taxon>Acetobacterales</taxon>
        <taxon>Acetobacteraceae</taxon>
        <taxon>Plastoroseomonas</taxon>
    </lineage>
</organism>
<evidence type="ECO:0000313" key="2">
    <source>
        <dbReference type="EMBL" id="MBR0668552.1"/>
    </source>
</evidence>
<evidence type="ECO:0000259" key="1">
    <source>
        <dbReference type="Pfam" id="PF12697"/>
    </source>
</evidence>
<keyword evidence="3" id="KW-1185">Reference proteome</keyword>
<dbReference type="InterPro" id="IPR000073">
    <property type="entry name" value="AB_hydrolase_1"/>
</dbReference>
<accession>A0ABS5F7N1</accession>
<protein>
    <submittedName>
        <fullName evidence="2">Alpha/beta hydrolase</fullName>
    </submittedName>
</protein>
<feature type="domain" description="AB hydrolase-1" evidence="1">
    <location>
        <begin position="33"/>
        <end position="277"/>
    </location>
</feature>
<dbReference type="Proteomes" id="UP001196870">
    <property type="component" value="Unassembled WGS sequence"/>
</dbReference>
<gene>
    <name evidence="2" type="ORF">GXW71_29640</name>
</gene>
<keyword evidence="2" id="KW-0378">Hydrolase</keyword>
<dbReference type="InterPro" id="IPR050266">
    <property type="entry name" value="AB_hydrolase_sf"/>
</dbReference>
<reference evidence="3" key="1">
    <citation type="journal article" date="2021" name="Syst. Appl. Microbiol.">
        <title>Roseomonas hellenica sp. nov., isolated from roots of wild-growing Alkanna tinctoria.</title>
        <authorList>
            <person name="Rat A."/>
            <person name="Naranjo H.D."/>
            <person name="Lebbe L."/>
            <person name="Cnockaert M."/>
            <person name="Krigas N."/>
            <person name="Grigoriadou K."/>
            <person name="Maloupa E."/>
            <person name="Willems A."/>
        </authorList>
    </citation>
    <scope>NUCLEOTIDE SEQUENCE [LARGE SCALE GENOMIC DNA]</scope>
    <source>
        <strain evidence="3">LMG 31523</strain>
    </source>
</reference>
<dbReference type="PANTHER" id="PTHR43798">
    <property type="entry name" value="MONOACYLGLYCEROL LIPASE"/>
    <property type="match status" value="1"/>
</dbReference>
<name>A0ABS5F7N1_9PROT</name>
<evidence type="ECO:0000313" key="3">
    <source>
        <dbReference type="Proteomes" id="UP001196870"/>
    </source>
</evidence>
<proteinExistence type="predicted"/>
<comment type="caution">
    <text evidence="2">The sequence shown here is derived from an EMBL/GenBank/DDBJ whole genome shotgun (WGS) entry which is preliminary data.</text>
</comment>